<protein>
    <recommendedName>
        <fullName evidence="1">DUF8082 domain-containing protein</fullName>
    </recommendedName>
</protein>
<reference evidence="2" key="1">
    <citation type="journal article" date="2020" name="mSystems">
        <title>Genome- and Community-Level Interaction Insights into Carbon Utilization and Element Cycling Functions of Hydrothermarchaeota in Hydrothermal Sediment.</title>
        <authorList>
            <person name="Zhou Z."/>
            <person name="Liu Y."/>
            <person name="Xu W."/>
            <person name="Pan J."/>
            <person name="Luo Z.H."/>
            <person name="Li M."/>
        </authorList>
    </citation>
    <scope>NUCLEOTIDE SEQUENCE [LARGE SCALE GENOMIC DNA]</scope>
    <source>
        <strain evidence="2">SpSt-132</strain>
    </source>
</reference>
<sequence>MRGTPVYKDVSLATVKFESIAEEIKSRSFTGFVKVSYWDMEDYLYYLRGEAIDGIRCFPDGKRERVEYRYYKPSSNNGVFSLYATSPLDIFAFKESLQDRITPYTFVGYGQELIVPIQLSHTDPNRILEDMASFEAYGYMVMSQRDSFGPLITFSGGKPVCLYKSGIFKHSGKESLWVDTHDSYVAVFRTEPEFVNFVTSLDSLRRLEDVKLKRLTDIKNIVGKLEGGFTLLEIVLSYGLRLFMLLSGRSVVFKMVRDCAQVLTEKQLPTSEGEYLLRLYGIDIRGQFTPLEINFSSLEEEVVEYVPREELSAINKAFIEELGPIGAVVWKKVFERLGFEADKLPKNRLEEFINTLAKEIPDEKHANRFIEKTRRWIR</sequence>
<dbReference type="Pfam" id="PF26309">
    <property type="entry name" value="DUF8082"/>
    <property type="match status" value="1"/>
</dbReference>
<dbReference type="InterPro" id="IPR058395">
    <property type="entry name" value="DUF8082"/>
</dbReference>
<evidence type="ECO:0000259" key="1">
    <source>
        <dbReference type="Pfam" id="PF26309"/>
    </source>
</evidence>
<dbReference type="EMBL" id="DSFP01000051">
    <property type="protein sequence ID" value="HEW46191.1"/>
    <property type="molecule type" value="Genomic_DNA"/>
</dbReference>
<gene>
    <name evidence="2" type="ORF">ENO47_05940</name>
</gene>
<feature type="domain" description="DUF8082" evidence="1">
    <location>
        <begin position="311"/>
        <end position="376"/>
    </location>
</feature>
<organism evidence="2">
    <name type="scientific">Hydrogenobacter sp</name>
    <dbReference type="NCBI Taxonomy" id="2152829"/>
    <lineage>
        <taxon>Bacteria</taxon>
        <taxon>Pseudomonadati</taxon>
        <taxon>Aquificota</taxon>
        <taxon>Aquificia</taxon>
        <taxon>Aquificales</taxon>
        <taxon>Aquificaceae</taxon>
        <taxon>Hydrogenobacter</taxon>
    </lineage>
</organism>
<dbReference type="AlphaFoldDB" id="A0A7C2YWD1"/>
<evidence type="ECO:0000313" key="2">
    <source>
        <dbReference type="EMBL" id="HEW46191.1"/>
    </source>
</evidence>
<comment type="caution">
    <text evidence="2">The sequence shown here is derived from an EMBL/GenBank/DDBJ whole genome shotgun (WGS) entry which is preliminary data.</text>
</comment>
<proteinExistence type="predicted"/>
<accession>A0A7C2YWD1</accession>
<name>A0A7C2YWD1_9AQUI</name>